<evidence type="ECO:0000259" key="3">
    <source>
        <dbReference type="Pfam" id="PF00144"/>
    </source>
</evidence>
<dbReference type="PATRIC" id="fig|452.5.peg.1237"/>
<comment type="caution">
    <text evidence="4">The sequence shown here is derived from an EMBL/GenBank/DDBJ whole genome shotgun (WGS) entry which is preliminary data.</text>
</comment>
<dbReference type="InterPro" id="IPR012338">
    <property type="entry name" value="Beta-lactam/transpept-like"/>
</dbReference>
<proteinExistence type="inferred from homology"/>
<evidence type="ECO:0000256" key="1">
    <source>
        <dbReference type="ARBA" id="ARBA00038473"/>
    </source>
</evidence>
<comment type="similarity">
    <text evidence="1">Belongs to the beta-lactamase family.</text>
</comment>
<evidence type="ECO:0000256" key="2">
    <source>
        <dbReference type="SAM" id="SignalP"/>
    </source>
</evidence>
<organism evidence="4 5">
    <name type="scientific">Legionella spiritensis</name>
    <dbReference type="NCBI Taxonomy" id="452"/>
    <lineage>
        <taxon>Bacteria</taxon>
        <taxon>Pseudomonadati</taxon>
        <taxon>Pseudomonadota</taxon>
        <taxon>Gammaproteobacteria</taxon>
        <taxon>Legionellales</taxon>
        <taxon>Legionellaceae</taxon>
        <taxon>Legionella</taxon>
    </lineage>
</organism>
<dbReference type="OrthoDB" id="5377431at2"/>
<feature type="domain" description="Beta-lactamase-related" evidence="3">
    <location>
        <begin position="184"/>
        <end position="542"/>
    </location>
</feature>
<dbReference type="PANTHER" id="PTHR22935:SF95">
    <property type="entry name" value="BETA-LACTAMASE-LIKE 1-RELATED"/>
    <property type="match status" value="1"/>
</dbReference>
<dbReference type="AlphaFoldDB" id="A0A0W0Z6H6"/>
<sequence>MKILLHVLTALSLYLISQSLIAATPLVEFISRPESSQFMKPQNSSLLFYTLRNNTGTAFPLSVSFSSNGASVSSAGNTCGNAIAGHSTCVLTIQYQAPANDTTDRLVINVYYQGRAPLVDAVTFNVDSNIACVLLNTASYQTPFCQQQYQNVIQFTPNVFNVTNQNVTPEQTLGGVFGIYQNHNNGEQICYISCGLRALNGTAPNENTLFELASVTKTLTTSILGKLLYNGTIGSAYDAIAPFLPPGYMLGVNESPVTFQQLATFSGGVCFSDAPSVNQSSTNQALNQANFVMDINGLNPDPASGPCSNGQANTTPEYTTPPYLPTHNFYSNSSIGLLGQGLMNIDGFGVLEPGFNDWMCKNVFNVLGMTQSNACLPGDARDGTCGAATSACTYTANWTTAEYASGYHLNQGTYQPGNPFPFLPWAPAGGIRSNAVDMVKFIRANLGFNTGSTPEQLQLIQGMMLAHQPNDYLPAPGSPKLNIGSQSPIRGGQGYAWVCMPSAIGGDRICGKIGGHKNFRSFLGLNTNQHYGVIILFNTGAGSTNGSFNPATAPPTVGQIGTNLLEHINKYQAP</sequence>
<dbReference type="RefSeq" id="WP_058483057.1">
    <property type="nucleotide sequence ID" value="NZ_CAAAII010000005.1"/>
</dbReference>
<dbReference type="EMBL" id="LNYX01000013">
    <property type="protein sequence ID" value="KTD64310.1"/>
    <property type="molecule type" value="Genomic_DNA"/>
</dbReference>
<evidence type="ECO:0000313" key="5">
    <source>
        <dbReference type="Proteomes" id="UP000054877"/>
    </source>
</evidence>
<dbReference type="Proteomes" id="UP000054877">
    <property type="component" value="Unassembled WGS sequence"/>
</dbReference>
<gene>
    <name evidence="4" type="ORF">Lspi_1117</name>
</gene>
<dbReference type="STRING" id="452.Lspi_1117"/>
<dbReference type="InterPro" id="IPR051478">
    <property type="entry name" value="Beta-lactamase-like_AB/R"/>
</dbReference>
<feature type="chain" id="PRO_5006918322" evidence="2">
    <location>
        <begin position="23"/>
        <end position="574"/>
    </location>
</feature>
<dbReference type="Pfam" id="PF00144">
    <property type="entry name" value="Beta-lactamase"/>
    <property type="match status" value="1"/>
</dbReference>
<dbReference type="InterPro" id="IPR001466">
    <property type="entry name" value="Beta-lactam-related"/>
</dbReference>
<protein>
    <submittedName>
        <fullName evidence="4">Penicillin-binding protein AmpH</fullName>
    </submittedName>
</protein>
<dbReference type="PANTHER" id="PTHR22935">
    <property type="entry name" value="PENICILLIN-BINDING PROTEIN"/>
    <property type="match status" value="1"/>
</dbReference>
<feature type="signal peptide" evidence="2">
    <location>
        <begin position="1"/>
        <end position="22"/>
    </location>
</feature>
<keyword evidence="2" id="KW-0732">Signal</keyword>
<accession>A0A0W0Z6H6</accession>
<reference evidence="4 5" key="1">
    <citation type="submission" date="2015-11" db="EMBL/GenBank/DDBJ databases">
        <title>Genomic analysis of 38 Legionella species identifies large and diverse effector repertoires.</title>
        <authorList>
            <person name="Burstein D."/>
            <person name="Amaro F."/>
            <person name="Zusman T."/>
            <person name="Lifshitz Z."/>
            <person name="Cohen O."/>
            <person name="Gilbert J.A."/>
            <person name="Pupko T."/>
            <person name="Shuman H.A."/>
            <person name="Segal G."/>
        </authorList>
    </citation>
    <scope>NUCLEOTIDE SEQUENCE [LARGE SCALE GENOMIC DNA]</scope>
    <source>
        <strain evidence="4 5">Mt.St.Helens-9</strain>
    </source>
</reference>
<dbReference type="SUPFAM" id="SSF56601">
    <property type="entry name" value="beta-lactamase/transpeptidase-like"/>
    <property type="match status" value="1"/>
</dbReference>
<keyword evidence="5" id="KW-1185">Reference proteome</keyword>
<dbReference type="Gene3D" id="3.40.710.10">
    <property type="entry name" value="DD-peptidase/beta-lactamase superfamily"/>
    <property type="match status" value="1"/>
</dbReference>
<name>A0A0W0Z6H6_LEGSP</name>
<evidence type="ECO:0000313" key="4">
    <source>
        <dbReference type="EMBL" id="KTD64310.1"/>
    </source>
</evidence>